<evidence type="ECO:0000313" key="7">
    <source>
        <dbReference type="EMBL" id="MCR5971577.1"/>
    </source>
</evidence>
<comment type="catalytic activity">
    <reaction evidence="3 4">
        <text>(R)-4'-phosphopantothenate + L-cysteine + CTP = N-[(R)-4-phosphopantothenoyl]-L-cysteine + CMP + diphosphate + H(+)</text>
        <dbReference type="Rhea" id="RHEA:19397"/>
        <dbReference type="ChEBI" id="CHEBI:10986"/>
        <dbReference type="ChEBI" id="CHEBI:15378"/>
        <dbReference type="ChEBI" id="CHEBI:33019"/>
        <dbReference type="ChEBI" id="CHEBI:35235"/>
        <dbReference type="ChEBI" id="CHEBI:37563"/>
        <dbReference type="ChEBI" id="CHEBI:59458"/>
        <dbReference type="ChEBI" id="CHEBI:60377"/>
        <dbReference type="EC" id="6.3.2.5"/>
    </reaction>
</comment>
<dbReference type="Gene3D" id="3.40.50.10300">
    <property type="entry name" value="CoaB-like"/>
    <property type="match status" value="1"/>
</dbReference>
<dbReference type="InterPro" id="IPR007085">
    <property type="entry name" value="DNA/pantothenate-metab_flavo_C"/>
</dbReference>
<comment type="cofactor">
    <cofactor evidence="3">
        <name>FMN</name>
        <dbReference type="ChEBI" id="CHEBI:58210"/>
    </cofactor>
    <text evidence="3">Binds 1 FMN per subunit.</text>
</comment>
<dbReference type="Pfam" id="PF02441">
    <property type="entry name" value="Flavoprotein"/>
    <property type="match status" value="1"/>
</dbReference>
<feature type="binding site" evidence="3">
    <location>
        <position position="337"/>
    </location>
    <ligand>
        <name>CTP</name>
        <dbReference type="ChEBI" id="CHEBI:37563"/>
    </ligand>
</feature>
<sequence>MARISVYMTGGIAAYKAVSVVRGLQKAGHEVRVAMTAKSERFVGPATLAALTKWPVLDDLFSPGRQAEIAHIDLADWSQLALVVPADANILAKLAQGIGDDAVSTTLLALHCPRLIVPAMNSHMWENPAVQRNLRLLKEGGDRIMEPAVGRLAEGYAGKGRMPEAEEILAWVNDQLDLPAKGKRIVVTAGGNLEAIDPVRFIGNRSSGKMGFRLAEAAAKRGAEVDLIYGNVSVSLPRDARIHLHPALLSAQAMLEKLEELFPAADALLMAAAVSDWRPKEAADHKLKKQAGVEEMTLQLVKNPDLLKTMAQKKRPDQVVIGFAAETNDLLANASRKLAEKGADLIVANDVSGDAFGGDEDQVTILEQGKELDPWPRMSKQAVADRLIELTLARLAEKKNKKK</sequence>
<dbReference type="GO" id="GO:0004633">
    <property type="term" value="F:phosphopantothenoylcysteine decarboxylase activity"/>
    <property type="evidence" value="ECO:0007669"/>
    <property type="project" value="UniProtKB-EC"/>
</dbReference>
<dbReference type="EC" id="6.3.2.5" evidence="3"/>
<keyword evidence="3 4" id="KW-0288">FMN</keyword>
<reference evidence="7 8" key="1">
    <citation type="submission" date="2018-07" db="EMBL/GenBank/DDBJ databases">
        <title>Genome sequencing and assembly of Lactobacillus leichmannii.</title>
        <authorList>
            <person name="Rong J.-C."/>
            <person name="Li M.-Y."/>
            <person name="Zhang Q.-F."/>
            <person name="Chi N.-Y."/>
        </authorList>
    </citation>
    <scope>NUCLEOTIDE SEQUENCE [LARGE SCALE GENOMIC DNA]</scope>
    <source>
        <strain evidence="7 8">JCM 1148</strain>
    </source>
</reference>
<feature type="domain" description="Flavoprotein" evidence="5">
    <location>
        <begin position="3"/>
        <end position="176"/>
    </location>
</feature>
<dbReference type="HAMAP" id="MF_02225">
    <property type="entry name" value="CoaBC"/>
    <property type="match status" value="1"/>
</dbReference>
<dbReference type="InterPro" id="IPR003382">
    <property type="entry name" value="Flavoprotein"/>
</dbReference>
<keyword evidence="3" id="KW-0511">Multifunctional enzyme</keyword>
<dbReference type="InterPro" id="IPR036551">
    <property type="entry name" value="Flavin_trans-like"/>
</dbReference>
<feature type="region of interest" description="Phosphopantothenoylcysteine decarboxylase" evidence="3">
    <location>
        <begin position="1"/>
        <end position="184"/>
    </location>
</feature>
<dbReference type="InterPro" id="IPR005252">
    <property type="entry name" value="CoaBC"/>
</dbReference>
<evidence type="ECO:0000259" key="5">
    <source>
        <dbReference type="Pfam" id="PF02441"/>
    </source>
</evidence>
<dbReference type="PANTHER" id="PTHR14359">
    <property type="entry name" value="HOMO-OLIGOMERIC FLAVIN CONTAINING CYS DECARBOXYLASE FAMILY"/>
    <property type="match status" value="1"/>
</dbReference>
<dbReference type="RefSeq" id="WP_141372436.1">
    <property type="nucleotide sequence ID" value="NZ_QOCY01000046.1"/>
</dbReference>
<name>A0ABT1XY64_LACLE</name>
<dbReference type="SUPFAM" id="SSF52507">
    <property type="entry name" value="Homo-oligomeric flavin-containing Cys decarboxylases, HFCD"/>
    <property type="match status" value="1"/>
</dbReference>
<dbReference type="Proteomes" id="UP001524940">
    <property type="component" value="Unassembled WGS sequence"/>
</dbReference>
<feature type="binding site" evidence="3">
    <location>
        <position position="323"/>
    </location>
    <ligand>
        <name>CTP</name>
        <dbReference type="ChEBI" id="CHEBI:37563"/>
    </ligand>
</feature>
<keyword evidence="3" id="KW-0479">Metal-binding</keyword>
<comment type="similarity">
    <text evidence="3 4">In the N-terminal section; belongs to the HFCD (homo-oligomeric flavin containing Cys decarboxylase) superfamily.</text>
</comment>
<keyword evidence="3 4" id="KW-0436">Ligase</keyword>
<dbReference type="GO" id="GO:0004632">
    <property type="term" value="F:phosphopantothenate--cysteine ligase activity"/>
    <property type="evidence" value="ECO:0007669"/>
    <property type="project" value="UniProtKB-EC"/>
</dbReference>
<comment type="cofactor">
    <cofactor evidence="3">
        <name>Mg(2+)</name>
        <dbReference type="ChEBI" id="CHEBI:18420"/>
    </cofactor>
</comment>
<dbReference type="NCBIfam" id="TIGR00521">
    <property type="entry name" value="coaBC_dfp"/>
    <property type="match status" value="1"/>
</dbReference>
<dbReference type="EC" id="4.1.1.36" evidence="3"/>
<evidence type="ECO:0000256" key="3">
    <source>
        <dbReference type="HAMAP-Rule" id="MF_02225"/>
    </source>
</evidence>
<evidence type="ECO:0000313" key="8">
    <source>
        <dbReference type="Proteomes" id="UP001524940"/>
    </source>
</evidence>
<feature type="domain" description="DNA/pantothenate metabolism flavoprotein C-terminal" evidence="6">
    <location>
        <begin position="181"/>
        <end position="390"/>
    </location>
</feature>
<dbReference type="PANTHER" id="PTHR14359:SF6">
    <property type="entry name" value="PHOSPHOPANTOTHENOYLCYSTEINE DECARBOXYLASE"/>
    <property type="match status" value="1"/>
</dbReference>
<evidence type="ECO:0000256" key="1">
    <source>
        <dbReference type="ARBA" id="ARBA00022793"/>
    </source>
</evidence>
<keyword evidence="3" id="KW-0460">Magnesium</keyword>
<evidence type="ECO:0000256" key="2">
    <source>
        <dbReference type="ARBA" id="ARBA00023239"/>
    </source>
</evidence>
<feature type="binding site" evidence="3">
    <location>
        <position position="286"/>
    </location>
    <ligand>
        <name>CTP</name>
        <dbReference type="ChEBI" id="CHEBI:37563"/>
    </ligand>
</feature>
<feature type="binding site" evidence="3">
    <location>
        <begin position="304"/>
        <end position="307"/>
    </location>
    <ligand>
        <name>CTP</name>
        <dbReference type="ChEBI" id="CHEBI:37563"/>
    </ligand>
</feature>
<feature type="region of interest" description="Phosphopantothenate--cysteine ligase" evidence="3">
    <location>
        <begin position="185"/>
        <end position="403"/>
    </location>
</feature>
<gene>
    <name evidence="3 7" type="primary">coaBC</name>
    <name evidence="7" type="ORF">DS743_07135</name>
</gene>
<dbReference type="SUPFAM" id="SSF102645">
    <property type="entry name" value="CoaB-like"/>
    <property type="match status" value="1"/>
</dbReference>
<feature type="binding site" evidence="3">
    <location>
        <position position="276"/>
    </location>
    <ligand>
        <name>CTP</name>
        <dbReference type="ChEBI" id="CHEBI:37563"/>
    </ligand>
</feature>
<dbReference type="Gene3D" id="3.40.50.1950">
    <property type="entry name" value="Flavin prenyltransferase-like"/>
    <property type="match status" value="1"/>
</dbReference>
<comment type="caution">
    <text evidence="7">The sequence shown here is derived from an EMBL/GenBank/DDBJ whole genome shotgun (WGS) entry which is preliminary data.</text>
</comment>
<evidence type="ECO:0000259" key="6">
    <source>
        <dbReference type="Pfam" id="PF04127"/>
    </source>
</evidence>
<comment type="similarity">
    <text evidence="3 4">In the C-terminal section; belongs to the PPC synthetase family.</text>
</comment>
<comment type="pathway">
    <text evidence="3 4">Cofactor biosynthesis; coenzyme A biosynthesis; CoA from (R)-pantothenate: step 3/5.</text>
</comment>
<keyword evidence="3 4" id="KW-0285">Flavoprotein</keyword>
<keyword evidence="8" id="KW-1185">Reference proteome</keyword>
<organism evidence="7 8">
    <name type="scientific">Lactobacillus leichmannii</name>
    <dbReference type="NCBI Taxonomy" id="28039"/>
    <lineage>
        <taxon>Bacteria</taxon>
        <taxon>Bacillati</taxon>
        <taxon>Bacillota</taxon>
        <taxon>Bacilli</taxon>
        <taxon>Lactobacillales</taxon>
        <taxon>Lactobacillaceae</taxon>
        <taxon>Lactobacillus</taxon>
    </lineage>
</organism>
<accession>A0ABT1XY64</accession>
<evidence type="ECO:0000256" key="4">
    <source>
        <dbReference type="RuleBase" id="RU364078"/>
    </source>
</evidence>
<keyword evidence="1 3" id="KW-0210">Decarboxylase</keyword>
<feature type="binding site" evidence="3">
    <location>
        <position position="341"/>
    </location>
    <ligand>
        <name>CTP</name>
        <dbReference type="ChEBI" id="CHEBI:37563"/>
    </ligand>
</feature>
<dbReference type="EMBL" id="QOCY01000046">
    <property type="protein sequence ID" value="MCR5971577.1"/>
    <property type="molecule type" value="Genomic_DNA"/>
</dbReference>
<comment type="caution">
    <text evidence="3">Lacks conserved residue(s) required for the propagation of feature annotation.</text>
</comment>
<comment type="catalytic activity">
    <reaction evidence="3 4">
        <text>N-[(R)-4-phosphopantothenoyl]-L-cysteine + H(+) = (R)-4'-phosphopantetheine + CO2</text>
        <dbReference type="Rhea" id="RHEA:16793"/>
        <dbReference type="ChEBI" id="CHEBI:15378"/>
        <dbReference type="ChEBI" id="CHEBI:16526"/>
        <dbReference type="ChEBI" id="CHEBI:59458"/>
        <dbReference type="ChEBI" id="CHEBI:61723"/>
        <dbReference type="EC" id="4.1.1.36"/>
    </reaction>
</comment>
<comment type="function">
    <text evidence="4">Catalyzes two steps in the biosynthesis of coenzyme A. In the first step cysteine is conjugated to 4'-phosphopantothenate to form 4-phosphopantothenoylcysteine, in the latter compound is decarboxylated to form 4'-phosphopantotheine.</text>
</comment>
<comment type="pathway">
    <text evidence="3 4">Cofactor biosynthesis; coenzyme A biosynthesis; CoA from (R)-pantothenate: step 2/5.</text>
</comment>
<dbReference type="InterPro" id="IPR035929">
    <property type="entry name" value="CoaB-like_sf"/>
</dbReference>
<keyword evidence="2 3" id="KW-0456">Lyase</keyword>
<proteinExistence type="inferred from homology"/>
<protein>
    <recommendedName>
        <fullName evidence="3">Coenzyme A biosynthesis bifunctional protein CoaBC</fullName>
    </recommendedName>
    <alternativeName>
        <fullName evidence="3">DNA/pantothenate metabolism flavoprotein</fullName>
    </alternativeName>
    <alternativeName>
        <fullName evidence="3">Phosphopantothenoylcysteine synthetase/decarboxylase</fullName>
        <shortName evidence="3">PPCS-PPCDC</shortName>
    </alternativeName>
    <domain>
        <recommendedName>
            <fullName evidence="3">Phosphopantothenoylcysteine decarboxylase</fullName>
            <shortName evidence="3">PPC decarboxylase</shortName>
            <shortName evidence="3">PPC-DC</shortName>
            <ecNumber evidence="3">4.1.1.36</ecNumber>
        </recommendedName>
        <alternativeName>
            <fullName evidence="3">CoaC</fullName>
        </alternativeName>
    </domain>
    <domain>
        <recommendedName>
            <fullName evidence="3">Phosphopantothenate--cysteine ligase</fullName>
            <ecNumber evidence="3">6.3.2.5</ecNumber>
        </recommendedName>
        <alternativeName>
            <fullName evidence="3">CoaB</fullName>
        </alternativeName>
        <alternativeName>
            <fullName evidence="3">Phosphopantothenoylcysteine synthetase</fullName>
            <shortName evidence="3">PPC synthetase</shortName>
            <shortName evidence="3">PPC-S</shortName>
        </alternativeName>
    </domain>
</protein>
<dbReference type="Pfam" id="PF04127">
    <property type="entry name" value="DFP"/>
    <property type="match status" value="1"/>
</dbReference>
<comment type="function">
    <text evidence="3">Catalyzes two sequential steps in the biosynthesis of coenzyme A. In the first step cysteine is conjugated to 4'-phosphopantothenate to form 4-phosphopantothenoylcysteine. In the second step the latter compound is decarboxylated to form 4'-phosphopantotheine.</text>
</comment>